<proteinExistence type="predicted"/>
<dbReference type="AlphaFoldDB" id="A0A7R9FSM7"/>
<sequence>MNDYGYYTFTGSFQSAGTLLDQRSISLYANPSVAQIPVVGVITPVFTYTLSRANPGPGESIVVEIRIQIPPQSTWDLKLTVASAPPPYHGRLCGAVVSAVGHGLPCLRTGEDIYRFARNYDWKMNAVATYDYDAANASVGHYGTTIYFQGLTNVGRRPMAWSPYEPENLVVASLGLTMPEEGGPAANLTVTLGSMAGDRVYGGMAVAVARGTTLPTPTNLTMGVNVTLGEERAERGGEGRGGAGRGGEGRGWAGI</sequence>
<organism evidence="2">
    <name type="scientific">Darwinula stevensoni</name>
    <dbReference type="NCBI Taxonomy" id="69355"/>
    <lineage>
        <taxon>Eukaryota</taxon>
        <taxon>Metazoa</taxon>
        <taxon>Ecdysozoa</taxon>
        <taxon>Arthropoda</taxon>
        <taxon>Crustacea</taxon>
        <taxon>Oligostraca</taxon>
        <taxon>Ostracoda</taxon>
        <taxon>Podocopa</taxon>
        <taxon>Podocopida</taxon>
        <taxon>Darwinulocopina</taxon>
        <taxon>Darwinuloidea</taxon>
        <taxon>Darwinulidae</taxon>
        <taxon>Darwinula</taxon>
    </lineage>
</organism>
<feature type="compositionally biased region" description="Gly residues" evidence="1">
    <location>
        <begin position="239"/>
        <end position="255"/>
    </location>
</feature>
<dbReference type="EMBL" id="LR905273">
    <property type="protein sequence ID" value="CAD7253384.1"/>
    <property type="molecule type" value="Genomic_DNA"/>
</dbReference>
<evidence type="ECO:0000313" key="3">
    <source>
        <dbReference type="Proteomes" id="UP000677054"/>
    </source>
</evidence>
<accession>A0A7R9FSM7</accession>
<dbReference type="Proteomes" id="UP000677054">
    <property type="component" value="Unassembled WGS sequence"/>
</dbReference>
<feature type="region of interest" description="Disordered" evidence="1">
    <location>
        <begin position="231"/>
        <end position="255"/>
    </location>
</feature>
<name>A0A7R9FSM7_9CRUS</name>
<evidence type="ECO:0000313" key="2">
    <source>
        <dbReference type="EMBL" id="CAD7253384.1"/>
    </source>
</evidence>
<keyword evidence="3" id="KW-1185">Reference proteome</keyword>
<reference evidence="2" key="1">
    <citation type="submission" date="2020-11" db="EMBL/GenBank/DDBJ databases">
        <authorList>
            <person name="Tran Van P."/>
        </authorList>
    </citation>
    <scope>NUCLEOTIDE SEQUENCE</scope>
</reference>
<evidence type="ECO:0000256" key="1">
    <source>
        <dbReference type="SAM" id="MobiDB-lite"/>
    </source>
</evidence>
<gene>
    <name evidence="2" type="ORF">DSTB1V02_LOCUS13134</name>
</gene>
<dbReference type="EMBL" id="CAJPEV010005756">
    <property type="protein sequence ID" value="CAG0903481.1"/>
    <property type="molecule type" value="Genomic_DNA"/>
</dbReference>
<protein>
    <submittedName>
        <fullName evidence="2">Uncharacterized protein</fullName>
    </submittedName>
</protein>